<dbReference type="STRING" id="930990.A0A067MPB5"/>
<dbReference type="InterPro" id="IPR032675">
    <property type="entry name" value="LRR_dom_sf"/>
</dbReference>
<dbReference type="AlphaFoldDB" id="A0A067MPB5"/>
<evidence type="ECO:0000259" key="1">
    <source>
        <dbReference type="Pfam" id="PF12937"/>
    </source>
</evidence>
<dbReference type="InParanoid" id="A0A067MPB5"/>
<dbReference type="Pfam" id="PF12937">
    <property type="entry name" value="F-box-like"/>
    <property type="match status" value="1"/>
</dbReference>
<sequence>MEHIISTITSELLQKISEQIYQDRRGKLDGTGPQPPIASAQKFPDPAYLLHETEALTAARDLAVTAINTRTSQLIAAAKIRYNNSLPINRLPDELLVMIFVFSACCHENSAYPLGARAPLNISRTSKSWRGIALHTPRLWANVDPMNISLVPMFASRSKNVLLSISLERWTTYTSRCPCCAGLDVSSPQQGAFHKAYDRYRSRFLDYAGHLRPHASAWKTLHIEGVSPEQLFQALDFPAPNLATFHAAWRREGRDIESEVQDTSSILFSGNVPNLRGLRLVGVGVPLNSPLYSGLTSLRIEGVEFIRSSVHQLCQALAGCPCLEDLFLSNIRFRLSIENGAVSGRVGAPAMSFPHLRLVWLYKLQQTAMHFLLSSISSNSSSLHLSLRLNAGTSLSTLLPISWLPALRGIPLATSLDFGKMSPIDLMFRGSAGSYLLAHDHVPGAQAAPRLLLSAIGRELLLPNLTSLTLRHLSEGAWDLADLIGMLSGLPALTTLSFGKCTTCYLTALIATPDSCLCPLLKTLRLKRSQINERSLIALALSRAPRGNRASLLPEGQSYLRRVEIYKCAQVDLTTVQVLELMSIEVEWDGRDHSSAS</sequence>
<organism evidence="2 3">
    <name type="scientific">Botryobasidium botryosum (strain FD-172 SS1)</name>
    <dbReference type="NCBI Taxonomy" id="930990"/>
    <lineage>
        <taxon>Eukaryota</taxon>
        <taxon>Fungi</taxon>
        <taxon>Dikarya</taxon>
        <taxon>Basidiomycota</taxon>
        <taxon>Agaricomycotina</taxon>
        <taxon>Agaricomycetes</taxon>
        <taxon>Cantharellales</taxon>
        <taxon>Botryobasidiaceae</taxon>
        <taxon>Botryobasidium</taxon>
    </lineage>
</organism>
<dbReference type="Proteomes" id="UP000027195">
    <property type="component" value="Unassembled WGS sequence"/>
</dbReference>
<dbReference type="OrthoDB" id="3027018at2759"/>
<evidence type="ECO:0000313" key="2">
    <source>
        <dbReference type="EMBL" id="KDQ13416.1"/>
    </source>
</evidence>
<dbReference type="EMBL" id="KL198044">
    <property type="protein sequence ID" value="KDQ13416.1"/>
    <property type="molecule type" value="Genomic_DNA"/>
</dbReference>
<dbReference type="InterPro" id="IPR036047">
    <property type="entry name" value="F-box-like_dom_sf"/>
</dbReference>
<feature type="domain" description="F-box" evidence="1">
    <location>
        <begin position="88"/>
        <end position="143"/>
    </location>
</feature>
<dbReference type="Gene3D" id="1.20.1280.50">
    <property type="match status" value="1"/>
</dbReference>
<accession>A0A067MPB5</accession>
<dbReference type="Gene3D" id="3.80.10.10">
    <property type="entry name" value="Ribonuclease Inhibitor"/>
    <property type="match status" value="1"/>
</dbReference>
<protein>
    <recommendedName>
        <fullName evidence="1">F-box domain-containing protein</fullName>
    </recommendedName>
</protein>
<dbReference type="HOGENOM" id="CLU_024199_1_2_1"/>
<dbReference type="InterPro" id="IPR001810">
    <property type="entry name" value="F-box_dom"/>
</dbReference>
<keyword evidence="3" id="KW-1185">Reference proteome</keyword>
<evidence type="ECO:0000313" key="3">
    <source>
        <dbReference type="Proteomes" id="UP000027195"/>
    </source>
</evidence>
<dbReference type="SUPFAM" id="SSF52047">
    <property type="entry name" value="RNI-like"/>
    <property type="match status" value="1"/>
</dbReference>
<dbReference type="SUPFAM" id="SSF81383">
    <property type="entry name" value="F-box domain"/>
    <property type="match status" value="1"/>
</dbReference>
<reference evidence="3" key="1">
    <citation type="journal article" date="2014" name="Proc. Natl. Acad. Sci. U.S.A.">
        <title>Extensive sampling of basidiomycete genomes demonstrates inadequacy of the white-rot/brown-rot paradigm for wood decay fungi.</title>
        <authorList>
            <person name="Riley R."/>
            <person name="Salamov A.A."/>
            <person name="Brown D.W."/>
            <person name="Nagy L.G."/>
            <person name="Floudas D."/>
            <person name="Held B.W."/>
            <person name="Levasseur A."/>
            <person name="Lombard V."/>
            <person name="Morin E."/>
            <person name="Otillar R."/>
            <person name="Lindquist E.A."/>
            <person name="Sun H."/>
            <person name="LaButti K.M."/>
            <person name="Schmutz J."/>
            <person name="Jabbour D."/>
            <person name="Luo H."/>
            <person name="Baker S.E."/>
            <person name="Pisabarro A.G."/>
            <person name="Walton J.D."/>
            <person name="Blanchette R.A."/>
            <person name="Henrissat B."/>
            <person name="Martin F."/>
            <person name="Cullen D."/>
            <person name="Hibbett D.S."/>
            <person name="Grigoriev I.V."/>
        </authorList>
    </citation>
    <scope>NUCLEOTIDE SEQUENCE [LARGE SCALE GENOMIC DNA]</scope>
    <source>
        <strain evidence="3">FD-172 SS1</strain>
    </source>
</reference>
<gene>
    <name evidence="2" type="ORF">BOTBODRAFT_374564</name>
</gene>
<name>A0A067MPB5_BOTB1</name>
<proteinExistence type="predicted"/>